<protein>
    <submittedName>
        <fullName evidence="2">Uncharacterized protein</fullName>
    </submittedName>
</protein>
<sequence>MITPGRTRMRQVRSPSPEPYDFDASDDAGDSDQNAEFVRSEPSTDGSDSLRSLRKFIASLSQDSDPDFDGNSQDDSVTSSGGSQRGSLSAVGDKKYEPLGSLAYVVAALDKIQEALEALKEAVERVKYDRLEQIENGLGGVRFKPSSVLSRIIALDPVMSKWR</sequence>
<dbReference type="AlphaFoldDB" id="A0A9P8UV00"/>
<evidence type="ECO:0000313" key="2">
    <source>
        <dbReference type="EMBL" id="KAH6658500.1"/>
    </source>
</evidence>
<reference evidence="2" key="1">
    <citation type="journal article" date="2021" name="Nat. Commun.">
        <title>Genetic determinants of endophytism in the Arabidopsis root mycobiome.</title>
        <authorList>
            <person name="Mesny F."/>
            <person name="Miyauchi S."/>
            <person name="Thiergart T."/>
            <person name="Pickel B."/>
            <person name="Atanasova L."/>
            <person name="Karlsson M."/>
            <person name="Huettel B."/>
            <person name="Barry K.W."/>
            <person name="Haridas S."/>
            <person name="Chen C."/>
            <person name="Bauer D."/>
            <person name="Andreopoulos W."/>
            <person name="Pangilinan J."/>
            <person name="LaButti K."/>
            <person name="Riley R."/>
            <person name="Lipzen A."/>
            <person name="Clum A."/>
            <person name="Drula E."/>
            <person name="Henrissat B."/>
            <person name="Kohler A."/>
            <person name="Grigoriev I.V."/>
            <person name="Martin F.M."/>
            <person name="Hacquard S."/>
        </authorList>
    </citation>
    <scope>NUCLEOTIDE SEQUENCE</scope>
    <source>
        <strain evidence="2">MPI-SDFR-AT-0073</strain>
    </source>
</reference>
<name>A0A9P8UV00_9PEZI</name>
<organism evidence="2 3">
    <name type="scientific">Truncatella angustata</name>
    <dbReference type="NCBI Taxonomy" id="152316"/>
    <lineage>
        <taxon>Eukaryota</taxon>
        <taxon>Fungi</taxon>
        <taxon>Dikarya</taxon>
        <taxon>Ascomycota</taxon>
        <taxon>Pezizomycotina</taxon>
        <taxon>Sordariomycetes</taxon>
        <taxon>Xylariomycetidae</taxon>
        <taxon>Amphisphaeriales</taxon>
        <taxon>Sporocadaceae</taxon>
        <taxon>Truncatella</taxon>
    </lineage>
</organism>
<dbReference type="EMBL" id="JAGPXC010000002">
    <property type="protein sequence ID" value="KAH6658500.1"/>
    <property type="molecule type" value="Genomic_DNA"/>
</dbReference>
<evidence type="ECO:0000313" key="3">
    <source>
        <dbReference type="Proteomes" id="UP000758603"/>
    </source>
</evidence>
<accession>A0A9P8UV00</accession>
<comment type="caution">
    <text evidence="2">The sequence shown here is derived from an EMBL/GenBank/DDBJ whole genome shotgun (WGS) entry which is preliminary data.</text>
</comment>
<keyword evidence="3" id="KW-1185">Reference proteome</keyword>
<proteinExistence type="predicted"/>
<feature type="compositionally biased region" description="Polar residues" evidence="1">
    <location>
        <begin position="41"/>
        <end position="50"/>
    </location>
</feature>
<evidence type="ECO:0000256" key="1">
    <source>
        <dbReference type="SAM" id="MobiDB-lite"/>
    </source>
</evidence>
<dbReference type="Proteomes" id="UP000758603">
    <property type="component" value="Unassembled WGS sequence"/>
</dbReference>
<feature type="compositionally biased region" description="Polar residues" evidence="1">
    <location>
        <begin position="70"/>
        <end position="87"/>
    </location>
</feature>
<gene>
    <name evidence="2" type="ORF">BKA67DRAFT_533653</name>
</gene>
<dbReference type="RefSeq" id="XP_045962734.1">
    <property type="nucleotide sequence ID" value="XM_046099732.1"/>
</dbReference>
<dbReference type="GeneID" id="70128624"/>
<feature type="region of interest" description="Disordered" evidence="1">
    <location>
        <begin position="1"/>
        <end position="92"/>
    </location>
</feature>
<feature type="compositionally biased region" description="Acidic residues" evidence="1">
    <location>
        <begin position="20"/>
        <end position="30"/>
    </location>
</feature>